<feature type="repeat" description="ANK" evidence="1">
    <location>
        <begin position="61"/>
        <end position="93"/>
    </location>
</feature>
<evidence type="ECO:0000256" key="1">
    <source>
        <dbReference type="PROSITE-ProRule" id="PRU00023"/>
    </source>
</evidence>
<dbReference type="AlphaFoldDB" id="A0A7J7FSE4"/>
<dbReference type="PROSITE" id="PS50088">
    <property type="entry name" value="ANK_REPEAT"/>
    <property type="match status" value="1"/>
</dbReference>
<comment type="caution">
    <text evidence="3">The sequence shown here is derived from an EMBL/GenBank/DDBJ whole genome shotgun (WGS) entry which is preliminary data.</text>
</comment>
<dbReference type="Gene3D" id="1.25.40.20">
    <property type="entry name" value="Ankyrin repeat-containing domain"/>
    <property type="match status" value="1"/>
</dbReference>
<dbReference type="Proteomes" id="UP000593564">
    <property type="component" value="Unassembled WGS sequence"/>
</dbReference>
<reference evidence="3 4" key="2">
    <citation type="submission" date="2020-07" db="EMBL/GenBank/DDBJ databases">
        <title>Genome assembly of wild tea tree DASZ reveals pedigree and selection history of tea varieties.</title>
        <authorList>
            <person name="Zhang W."/>
        </authorList>
    </citation>
    <scope>NUCLEOTIDE SEQUENCE [LARGE SCALE GENOMIC DNA]</scope>
    <source>
        <strain evidence="4">cv. G240</strain>
        <tissue evidence="3">Leaf</tissue>
    </source>
</reference>
<evidence type="ECO:0000313" key="4">
    <source>
        <dbReference type="Proteomes" id="UP000593564"/>
    </source>
</evidence>
<accession>A0A7J7FSE4</accession>
<dbReference type="SMART" id="SM00248">
    <property type="entry name" value="ANK"/>
    <property type="match status" value="1"/>
</dbReference>
<reference evidence="4" key="1">
    <citation type="journal article" date="2020" name="Nat. Commun.">
        <title>Genome assembly of wild tea tree DASZ reveals pedigree and selection history of tea varieties.</title>
        <authorList>
            <person name="Zhang W."/>
            <person name="Zhang Y."/>
            <person name="Qiu H."/>
            <person name="Guo Y."/>
            <person name="Wan H."/>
            <person name="Zhang X."/>
            <person name="Scossa F."/>
            <person name="Alseekh S."/>
            <person name="Zhang Q."/>
            <person name="Wang P."/>
            <person name="Xu L."/>
            <person name="Schmidt M.H."/>
            <person name="Jia X."/>
            <person name="Li D."/>
            <person name="Zhu A."/>
            <person name="Guo F."/>
            <person name="Chen W."/>
            <person name="Ni D."/>
            <person name="Usadel B."/>
            <person name="Fernie A.R."/>
            <person name="Wen W."/>
        </authorList>
    </citation>
    <scope>NUCLEOTIDE SEQUENCE [LARGE SCALE GENOMIC DNA]</scope>
    <source>
        <strain evidence="4">cv. G240</strain>
    </source>
</reference>
<dbReference type="InterPro" id="IPR002110">
    <property type="entry name" value="Ankyrin_rpt"/>
</dbReference>
<organism evidence="3 4">
    <name type="scientific">Camellia sinensis</name>
    <name type="common">Tea plant</name>
    <name type="synonym">Thea sinensis</name>
    <dbReference type="NCBI Taxonomy" id="4442"/>
    <lineage>
        <taxon>Eukaryota</taxon>
        <taxon>Viridiplantae</taxon>
        <taxon>Streptophyta</taxon>
        <taxon>Embryophyta</taxon>
        <taxon>Tracheophyta</taxon>
        <taxon>Spermatophyta</taxon>
        <taxon>Magnoliopsida</taxon>
        <taxon>eudicotyledons</taxon>
        <taxon>Gunneridae</taxon>
        <taxon>Pentapetalae</taxon>
        <taxon>asterids</taxon>
        <taxon>Ericales</taxon>
        <taxon>Theaceae</taxon>
        <taxon>Camellia</taxon>
    </lineage>
</organism>
<feature type="compositionally biased region" description="Polar residues" evidence="2">
    <location>
        <begin position="1"/>
        <end position="11"/>
    </location>
</feature>
<dbReference type="PROSITE" id="PS50297">
    <property type="entry name" value="ANK_REP_REGION"/>
    <property type="match status" value="1"/>
</dbReference>
<sequence>MITSAGNSGSSIPKLRSPEEHSEIDKVRVTFRNNRFQQKHSADLLMRIHFAKENSSGIDLDGRTALHIAACEGHLGVVKLLVNRRVNIDACDRWRTDRLLSWINKQMGSSFGLDDEKYENEHLQSNVSDPGQIARAVYDVEEEASSAFVIILDHKMIKHCWKIYF</sequence>
<protein>
    <recommendedName>
        <fullName evidence="5">ANK_REP_REGION domain-containing protein</fullName>
    </recommendedName>
</protein>
<dbReference type="InterPro" id="IPR036770">
    <property type="entry name" value="Ankyrin_rpt-contain_sf"/>
</dbReference>
<evidence type="ECO:0000256" key="2">
    <source>
        <dbReference type="SAM" id="MobiDB-lite"/>
    </source>
</evidence>
<dbReference type="SUPFAM" id="SSF48403">
    <property type="entry name" value="Ankyrin repeat"/>
    <property type="match status" value="1"/>
</dbReference>
<evidence type="ECO:0008006" key="5">
    <source>
        <dbReference type="Google" id="ProtNLM"/>
    </source>
</evidence>
<gene>
    <name evidence="3" type="ORF">HYC85_000030</name>
</gene>
<dbReference type="EMBL" id="JACBKZ010000027">
    <property type="protein sequence ID" value="KAF5929966.1"/>
    <property type="molecule type" value="Genomic_DNA"/>
</dbReference>
<keyword evidence="4" id="KW-1185">Reference proteome</keyword>
<keyword evidence="1" id="KW-0040">ANK repeat</keyword>
<dbReference type="Pfam" id="PF00023">
    <property type="entry name" value="Ank"/>
    <property type="match status" value="1"/>
</dbReference>
<evidence type="ECO:0000313" key="3">
    <source>
        <dbReference type="EMBL" id="KAF5929966.1"/>
    </source>
</evidence>
<feature type="region of interest" description="Disordered" evidence="2">
    <location>
        <begin position="1"/>
        <end position="23"/>
    </location>
</feature>
<name>A0A7J7FSE4_CAMSI</name>
<proteinExistence type="predicted"/>